<gene>
    <name evidence="2" type="ORF">MMIC_P0407</name>
</gene>
<sequence>MLRKTIFASLLALLPLTGQAMAGEYVYTIDHGTPGVIASESKMARLVLVGSGNCAAIPYEVIADGVKSLSGSLNLSKTLSLPLDFTTVTLSCTREGVKAAINQKSKSLF</sequence>
<protein>
    <submittedName>
        <fullName evidence="2">Uncharacterized protein</fullName>
    </submittedName>
</protein>
<organism evidence="2 3">
    <name type="scientific">Mariprofundus micogutta</name>
    <dbReference type="NCBI Taxonomy" id="1921010"/>
    <lineage>
        <taxon>Bacteria</taxon>
        <taxon>Pseudomonadati</taxon>
        <taxon>Pseudomonadota</taxon>
        <taxon>Candidatius Mariprofundia</taxon>
        <taxon>Mariprofundales</taxon>
        <taxon>Mariprofundaceae</taxon>
        <taxon>Mariprofundus</taxon>
    </lineage>
</organism>
<evidence type="ECO:0000313" key="3">
    <source>
        <dbReference type="Proteomes" id="UP000231632"/>
    </source>
</evidence>
<dbReference type="OrthoDB" id="5295500at2"/>
<dbReference type="EMBL" id="BDFD01000002">
    <property type="protein sequence ID" value="GAV19473.1"/>
    <property type="molecule type" value="Genomic_DNA"/>
</dbReference>
<dbReference type="AlphaFoldDB" id="A0A1L8CKN7"/>
<accession>A0A1L8CKN7</accession>
<evidence type="ECO:0000313" key="2">
    <source>
        <dbReference type="EMBL" id="GAV19473.1"/>
    </source>
</evidence>
<dbReference type="RefSeq" id="WP_072658654.1">
    <property type="nucleotide sequence ID" value="NZ_BDFD01000002.1"/>
</dbReference>
<comment type="caution">
    <text evidence="2">The sequence shown here is derived from an EMBL/GenBank/DDBJ whole genome shotgun (WGS) entry which is preliminary data.</text>
</comment>
<dbReference type="Proteomes" id="UP000231632">
    <property type="component" value="Unassembled WGS sequence"/>
</dbReference>
<feature type="chain" id="PRO_5012566727" evidence="1">
    <location>
        <begin position="23"/>
        <end position="109"/>
    </location>
</feature>
<proteinExistence type="predicted"/>
<name>A0A1L8CKN7_9PROT</name>
<feature type="signal peptide" evidence="1">
    <location>
        <begin position="1"/>
        <end position="22"/>
    </location>
</feature>
<keyword evidence="1" id="KW-0732">Signal</keyword>
<evidence type="ECO:0000256" key="1">
    <source>
        <dbReference type="SAM" id="SignalP"/>
    </source>
</evidence>
<reference evidence="2 3" key="1">
    <citation type="journal article" date="2017" name="Arch. Microbiol.">
        <title>Mariprofundus micogutta sp. nov., a novel iron-oxidizing zetaproteobacterium isolated from a deep-sea hydrothermal field at the Bayonnaise knoll of the Izu-Ogasawara arc, and a description of Mariprofundales ord. nov. and Zetaproteobacteria classis nov.</title>
        <authorList>
            <person name="Makita H."/>
            <person name="Tanaka E."/>
            <person name="Mitsunobu S."/>
            <person name="Miyazaki M."/>
            <person name="Nunoura T."/>
            <person name="Uematsu K."/>
            <person name="Takaki Y."/>
            <person name="Nishi S."/>
            <person name="Shimamura S."/>
            <person name="Takai K."/>
        </authorList>
    </citation>
    <scope>NUCLEOTIDE SEQUENCE [LARGE SCALE GENOMIC DNA]</scope>
    <source>
        <strain evidence="2 3">ET2</strain>
    </source>
</reference>
<keyword evidence="3" id="KW-1185">Reference proteome</keyword>